<dbReference type="PANTHER" id="PTHR43370:SF1">
    <property type="entry name" value="GUANOSINE ABC TRANSPORTER PERMEASE PROTEIN NUPQ"/>
    <property type="match status" value="1"/>
</dbReference>
<feature type="transmembrane region" description="Helical" evidence="6">
    <location>
        <begin position="379"/>
        <end position="400"/>
    </location>
</feature>
<name>D7BJZ3_ARCHD</name>
<evidence type="ECO:0000256" key="3">
    <source>
        <dbReference type="ARBA" id="ARBA00022692"/>
    </source>
</evidence>
<keyword evidence="3 6" id="KW-0812">Transmembrane</keyword>
<feature type="transmembrane region" description="Helical" evidence="6">
    <location>
        <begin position="137"/>
        <end position="158"/>
    </location>
</feature>
<dbReference type="KEGG" id="ahe:Arch_1268"/>
<feature type="transmembrane region" description="Helical" evidence="6">
    <location>
        <begin position="170"/>
        <end position="194"/>
    </location>
</feature>
<dbReference type="HOGENOM" id="CLU_040769_1_0_11"/>
<reference evidence="7 8" key="1">
    <citation type="journal article" date="2010" name="Stand. Genomic Sci.">
        <title>Complete genome sequence of Arcanobacterium haemolyticum type strain (11018).</title>
        <authorList>
            <person name="Yasawong M."/>
            <person name="Teshima H."/>
            <person name="Lapidus A."/>
            <person name="Nolan M."/>
            <person name="Lucas S."/>
            <person name="Glavina Del Rio T."/>
            <person name="Tice H."/>
            <person name="Cheng J."/>
            <person name="Bruce D."/>
            <person name="Detter C."/>
            <person name="Tapia R."/>
            <person name="Han C."/>
            <person name="Goodwin L."/>
            <person name="Pitluck S."/>
            <person name="Liolios K."/>
            <person name="Ivanova N."/>
            <person name="Mavromatis K."/>
            <person name="Mikhailova N."/>
            <person name="Pati A."/>
            <person name="Chen A."/>
            <person name="Palaniappan K."/>
            <person name="Land M."/>
            <person name="Hauser L."/>
            <person name="Chang Y."/>
            <person name="Jeffries C."/>
            <person name="Rohde M."/>
            <person name="Sikorski J."/>
            <person name="Pukall R."/>
            <person name="Goker M."/>
            <person name="Woyke T."/>
            <person name="Bristow J."/>
            <person name="Eisen J."/>
            <person name="Markowitz V."/>
            <person name="Hugenholtz P."/>
            <person name="Kyrpides N."/>
            <person name="Klenk H."/>
        </authorList>
    </citation>
    <scope>NUCLEOTIDE SEQUENCE [LARGE SCALE GENOMIC DNA]</scope>
    <source>
        <strain evidence="8">ATCC 9345 / DSM 20595 / CCUG 17215 / LMG 16163 / NBRC 15585 / NCTC 8452 / 11018</strain>
    </source>
</reference>
<evidence type="ECO:0000256" key="5">
    <source>
        <dbReference type="ARBA" id="ARBA00023136"/>
    </source>
</evidence>
<evidence type="ECO:0000256" key="6">
    <source>
        <dbReference type="SAM" id="Phobius"/>
    </source>
</evidence>
<dbReference type="eggNOG" id="COG1079">
    <property type="taxonomic scope" value="Bacteria"/>
</dbReference>
<dbReference type="PANTHER" id="PTHR43370">
    <property type="entry name" value="SUGAR ABC TRANSPORTER INTEGRAL MEMBRANE PROTEIN-RELATED"/>
    <property type="match status" value="1"/>
</dbReference>
<dbReference type="GO" id="GO:0022857">
    <property type="term" value="F:transmembrane transporter activity"/>
    <property type="evidence" value="ECO:0007669"/>
    <property type="project" value="InterPro"/>
</dbReference>
<dbReference type="AlphaFoldDB" id="D7BJZ3"/>
<proteinExistence type="predicted"/>
<evidence type="ECO:0000313" key="8">
    <source>
        <dbReference type="Proteomes" id="UP000000376"/>
    </source>
</evidence>
<gene>
    <name evidence="7" type="ordered locus">Arch_1268</name>
</gene>
<comment type="subcellular location">
    <subcellularLocation>
        <location evidence="1">Cell membrane</location>
        <topology evidence="1">Multi-pass membrane protein</topology>
    </subcellularLocation>
</comment>
<feature type="transmembrane region" description="Helical" evidence="6">
    <location>
        <begin position="200"/>
        <end position="220"/>
    </location>
</feature>
<protein>
    <submittedName>
        <fullName evidence="7">Inner-membrane translocator</fullName>
    </submittedName>
</protein>
<keyword evidence="8" id="KW-1185">Reference proteome</keyword>
<dbReference type="GO" id="GO:0005886">
    <property type="term" value="C:plasma membrane"/>
    <property type="evidence" value="ECO:0007669"/>
    <property type="project" value="UniProtKB-SubCell"/>
</dbReference>
<dbReference type="STRING" id="644284.Arch_1268"/>
<dbReference type="RefSeq" id="WP_013170465.1">
    <property type="nucleotide sequence ID" value="NC_014218.1"/>
</dbReference>
<sequence length="444" mass="46978">MIQNRRSKKTPTLNVELPEVLEAEHEVKGKLSWKMPITYGLATLLALFFATTATGDARLRLKDRSSSIDIPDITIPAVATLWVFFALILIATIWSIVSTLSRGSYGKMGRVLDFVATIVVAVLTIFGFLLLAGGGSAGAITLTSTLGITVAISTPLIFGALSGVVCEHVGVVNIAIEGQLLVGAFVGVMAASFFKTPYVGLLAAPLAGAFVGSLLALFSVKYGVDQIIVGVVLNVLCLGLTTFFYGTLMSENAASLNTNQYSLPIMRIPFLADIPVIGPMLFNQTILVYIMYVAVALLTIFLYRSRWGLRMRACGEHPRAADTVGINVNRTRIRNTIFGSAIAGLGGAFFTIGQGLAFTDNMSAGNGYIALAAMILGKWHPIGALGAAGMFGFAKAVALLMPNLHGGIPSQLVNMIPYIITVIAVAGFVGKSKPPAAENIPYIK</sequence>
<dbReference type="EMBL" id="CP002045">
    <property type="protein sequence ID" value="ADH92973.1"/>
    <property type="molecule type" value="Genomic_DNA"/>
</dbReference>
<evidence type="ECO:0000256" key="2">
    <source>
        <dbReference type="ARBA" id="ARBA00022475"/>
    </source>
</evidence>
<feature type="transmembrane region" description="Helical" evidence="6">
    <location>
        <begin position="37"/>
        <end position="55"/>
    </location>
</feature>
<dbReference type="CDD" id="cd06580">
    <property type="entry name" value="TM_PBP1_transp_TpRbsC_like"/>
    <property type="match status" value="1"/>
</dbReference>
<keyword evidence="2" id="KW-1003">Cell membrane</keyword>
<keyword evidence="5 6" id="KW-0472">Membrane</keyword>
<feature type="transmembrane region" description="Helical" evidence="6">
    <location>
        <begin position="286"/>
        <end position="303"/>
    </location>
</feature>
<feature type="transmembrane region" description="Helical" evidence="6">
    <location>
        <begin position="337"/>
        <end position="359"/>
    </location>
</feature>
<accession>D7BJZ3</accession>
<dbReference type="Proteomes" id="UP000000376">
    <property type="component" value="Chromosome"/>
</dbReference>
<evidence type="ECO:0000256" key="1">
    <source>
        <dbReference type="ARBA" id="ARBA00004651"/>
    </source>
</evidence>
<evidence type="ECO:0000256" key="4">
    <source>
        <dbReference type="ARBA" id="ARBA00022989"/>
    </source>
</evidence>
<feature type="transmembrane region" description="Helical" evidence="6">
    <location>
        <begin position="111"/>
        <end position="131"/>
    </location>
</feature>
<feature type="transmembrane region" description="Helical" evidence="6">
    <location>
        <begin position="75"/>
        <end position="99"/>
    </location>
</feature>
<dbReference type="Pfam" id="PF02653">
    <property type="entry name" value="BPD_transp_2"/>
    <property type="match status" value="1"/>
</dbReference>
<feature type="transmembrane region" description="Helical" evidence="6">
    <location>
        <begin position="412"/>
        <end position="430"/>
    </location>
</feature>
<dbReference type="OrthoDB" id="9792579at2"/>
<evidence type="ECO:0000313" key="7">
    <source>
        <dbReference type="EMBL" id="ADH92973.1"/>
    </source>
</evidence>
<keyword evidence="4 6" id="KW-1133">Transmembrane helix</keyword>
<organism evidence="7 8">
    <name type="scientific">Arcanobacterium haemolyticum (strain ATCC 9345 / DSM 20595 / CCM 5947 / CCUG 17215 / LMG 16163 / NBRC 15585 / NCTC 8452 / 11018)</name>
    <dbReference type="NCBI Taxonomy" id="644284"/>
    <lineage>
        <taxon>Bacteria</taxon>
        <taxon>Bacillati</taxon>
        <taxon>Actinomycetota</taxon>
        <taxon>Actinomycetes</taxon>
        <taxon>Actinomycetales</taxon>
        <taxon>Actinomycetaceae</taxon>
        <taxon>Arcanobacterium</taxon>
    </lineage>
</organism>
<dbReference type="InterPro" id="IPR001851">
    <property type="entry name" value="ABC_transp_permease"/>
</dbReference>
<feature type="transmembrane region" description="Helical" evidence="6">
    <location>
        <begin position="227"/>
        <end position="248"/>
    </location>
</feature>